<dbReference type="Pfam" id="PF07690">
    <property type="entry name" value="MFS_1"/>
    <property type="match status" value="1"/>
</dbReference>
<keyword evidence="3" id="KW-0813">Transport</keyword>
<dbReference type="SUPFAM" id="SSF103473">
    <property type="entry name" value="MFS general substrate transporter"/>
    <property type="match status" value="1"/>
</dbReference>
<dbReference type="STRING" id="1569628.A0A316UX40"/>
<dbReference type="PANTHER" id="PTHR23514:SF3">
    <property type="entry name" value="BYPASS OF STOP CODON PROTEIN 6"/>
    <property type="match status" value="1"/>
</dbReference>
<dbReference type="GO" id="GO:0012505">
    <property type="term" value="C:endomembrane system"/>
    <property type="evidence" value="ECO:0007669"/>
    <property type="project" value="UniProtKB-SubCell"/>
</dbReference>
<dbReference type="Gene3D" id="1.20.1250.20">
    <property type="entry name" value="MFS general substrate transporter like domains"/>
    <property type="match status" value="2"/>
</dbReference>
<dbReference type="AlphaFoldDB" id="A0A316UX40"/>
<evidence type="ECO:0000313" key="9">
    <source>
        <dbReference type="EMBL" id="PWN29859.1"/>
    </source>
</evidence>
<evidence type="ECO:0000256" key="4">
    <source>
        <dbReference type="ARBA" id="ARBA00022692"/>
    </source>
</evidence>
<dbReference type="RefSeq" id="XP_025364471.1">
    <property type="nucleotide sequence ID" value="XM_025503288.1"/>
</dbReference>
<keyword evidence="4 8" id="KW-0812">Transmembrane</keyword>
<evidence type="ECO:0000313" key="10">
    <source>
        <dbReference type="Proteomes" id="UP000245884"/>
    </source>
</evidence>
<organism evidence="9 10">
    <name type="scientific">Jaminaea rosea</name>
    <dbReference type="NCBI Taxonomy" id="1569628"/>
    <lineage>
        <taxon>Eukaryota</taxon>
        <taxon>Fungi</taxon>
        <taxon>Dikarya</taxon>
        <taxon>Basidiomycota</taxon>
        <taxon>Ustilaginomycotina</taxon>
        <taxon>Exobasidiomycetes</taxon>
        <taxon>Microstromatales</taxon>
        <taxon>Microstromatales incertae sedis</taxon>
        <taxon>Jaminaea</taxon>
    </lineage>
</organism>
<evidence type="ECO:0000256" key="5">
    <source>
        <dbReference type="ARBA" id="ARBA00022989"/>
    </source>
</evidence>
<feature type="transmembrane region" description="Helical" evidence="8">
    <location>
        <begin position="470"/>
        <end position="492"/>
    </location>
</feature>
<dbReference type="GO" id="GO:0022857">
    <property type="term" value="F:transmembrane transporter activity"/>
    <property type="evidence" value="ECO:0007669"/>
    <property type="project" value="InterPro"/>
</dbReference>
<dbReference type="Proteomes" id="UP000245884">
    <property type="component" value="Unassembled WGS sequence"/>
</dbReference>
<evidence type="ECO:0000256" key="7">
    <source>
        <dbReference type="SAM" id="MobiDB-lite"/>
    </source>
</evidence>
<feature type="transmembrane region" description="Helical" evidence="8">
    <location>
        <begin position="177"/>
        <end position="198"/>
    </location>
</feature>
<feature type="transmembrane region" description="Helical" evidence="8">
    <location>
        <begin position="89"/>
        <end position="112"/>
    </location>
</feature>
<name>A0A316UX40_9BASI</name>
<comment type="similarity">
    <text evidence="2">Belongs to the major facilitator superfamily.</text>
</comment>
<feature type="transmembrane region" description="Helical" evidence="8">
    <location>
        <begin position="210"/>
        <end position="230"/>
    </location>
</feature>
<feature type="transmembrane region" description="Helical" evidence="8">
    <location>
        <begin position="498"/>
        <end position="519"/>
    </location>
</feature>
<protein>
    <submittedName>
        <fullName evidence="9">MFS general substrate transporter</fullName>
    </submittedName>
</protein>
<dbReference type="GeneID" id="37025111"/>
<feature type="transmembrane region" description="Helical" evidence="8">
    <location>
        <begin position="411"/>
        <end position="430"/>
    </location>
</feature>
<accession>A0A316UX40</accession>
<evidence type="ECO:0000256" key="1">
    <source>
        <dbReference type="ARBA" id="ARBA00004127"/>
    </source>
</evidence>
<dbReference type="EMBL" id="KZ819663">
    <property type="protein sequence ID" value="PWN29859.1"/>
    <property type="molecule type" value="Genomic_DNA"/>
</dbReference>
<sequence>MATTIITAAQNARQDAPPAKFPLDWSRLTRSIEAGRTRFSAARAKFSSEYPNAGVKAKEAAMFFALIVGGWNDATPGALLPSIESHYNVNFIITSLLFVANFLGSVTAAVLCPIVIDRFGLGKALSFFALLVTIPWAIFIALPPYPLFAVCFYFSGCGVAALDSMGNTWISGRPRPALRLGFLHFAYGIGAFLSPLAAAPFNGHNIRFSFFYIIALGLAALNTAGVTAAFKLKRETDEERTKDSVAERNGEWVAASTALGGTSADVIELRSMRARNDNDALSLDSKAARDSSPETPYDDSRTPPPPATPHELSSTRAKFIAVLKQPRAHIFALFTLCYVGTEVSIGGWTSTYLLSRNDPSSATIDYAGGELAGGGLTRSQATLLVSGFWGGIAVGRIALLPVTSWIGDQLAVLVYILLALALQLVTWFVPAIASSAVALALMGIFLGPIFPIMIEIAARQIRPRILHTTALSYIISLGAAGSALFPFFIGLLAQARGIQVLAPTLVAMLGAQGAIWCCLGWPVRRGRSRSTTGGDE</sequence>
<feature type="transmembrane region" description="Helical" evidence="8">
    <location>
        <begin position="381"/>
        <end position="399"/>
    </location>
</feature>
<dbReference type="OrthoDB" id="413079at2759"/>
<dbReference type="GO" id="GO:0016020">
    <property type="term" value="C:membrane"/>
    <property type="evidence" value="ECO:0007669"/>
    <property type="project" value="TreeGrafter"/>
</dbReference>
<reference evidence="9 10" key="1">
    <citation type="journal article" date="2018" name="Mol. Biol. Evol.">
        <title>Broad Genomic Sampling Reveals a Smut Pathogenic Ancestry of the Fungal Clade Ustilaginomycotina.</title>
        <authorList>
            <person name="Kijpornyongpan T."/>
            <person name="Mondo S.J."/>
            <person name="Barry K."/>
            <person name="Sandor L."/>
            <person name="Lee J."/>
            <person name="Lipzen A."/>
            <person name="Pangilinan J."/>
            <person name="LaButti K."/>
            <person name="Hainaut M."/>
            <person name="Henrissat B."/>
            <person name="Grigoriev I.V."/>
            <person name="Spatafora J.W."/>
            <person name="Aime M.C."/>
        </authorList>
    </citation>
    <scope>NUCLEOTIDE SEQUENCE [LARGE SCALE GENOMIC DNA]</scope>
    <source>
        <strain evidence="9 10">MCA 5214</strain>
    </source>
</reference>
<comment type="subcellular location">
    <subcellularLocation>
        <location evidence="1">Endomembrane system</location>
        <topology evidence="1">Multi-pass membrane protein</topology>
    </subcellularLocation>
</comment>
<dbReference type="InterPro" id="IPR011701">
    <property type="entry name" value="MFS"/>
</dbReference>
<feature type="transmembrane region" description="Helical" evidence="8">
    <location>
        <begin position="328"/>
        <end position="348"/>
    </location>
</feature>
<keyword evidence="6 8" id="KW-0472">Membrane</keyword>
<gene>
    <name evidence="9" type="ORF">BDZ90DRAFT_120882</name>
</gene>
<dbReference type="InterPro" id="IPR036259">
    <property type="entry name" value="MFS_trans_sf"/>
</dbReference>
<evidence type="ECO:0000256" key="8">
    <source>
        <dbReference type="SAM" id="Phobius"/>
    </source>
</evidence>
<dbReference type="PANTHER" id="PTHR23514">
    <property type="entry name" value="BYPASS OF STOP CODON PROTEIN 6"/>
    <property type="match status" value="1"/>
</dbReference>
<evidence type="ECO:0000256" key="6">
    <source>
        <dbReference type="ARBA" id="ARBA00023136"/>
    </source>
</evidence>
<keyword evidence="10" id="KW-1185">Reference proteome</keyword>
<feature type="transmembrane region" description="Helical" evidence="8">
    <location>
        <begin position="436"/>
        <end position="458"/>
    </location>
</feature>
<keyword evidence="5 8" id="KW-1133">Transmembrane helix</keyword>
<dbReference type="InterPro" id="IPR051788">
    <property type="entry name" value="MFS_Transporter"/>
</dbReference>
<evidence type="ECO:0000256" key="2">
    <source>
        <dbReference type="ARBA" id="ARBA00008335"/>
    </source>
</evidence>
<feature type="region of interest" description="Disordered" evidence="7">
    <location>
        <begin position="279"/>
        <end position="312"/>
    </location>
</feature>
<evidence type="ECO:0000256" key="3">
    <source>
        <dbReference type="ARBA" id="ARBA00022448"/>
    </source>
</evidence>
<proteinExistence type="inferred from homology"/>